<protein>
    <submittedName>
        <fullName evidence="1">DUF4272 domain-containing protein</fullName>
    </submittedName>
</protein>
<name>A0A3A3GHD9_PANTH</name>
<dbReference type="RefSeq" id="WP_119793894.1">
    <property type="nucleotide sequence ID" value="NZ_QYZD01000009.1"/>
</dbReference>
<comment type="caution">
    <text evidence="1">The sequence shown here is derived from an EMBL/GenBank/DDBJ whole genome shotgun (WGS) entry which is preliminary data.</text>
</comment>
<sequence length="392" mass="44566">MKYFTIFASRNDIDDIGDKIADVFATGYQIEQAGNEYVIQSNSLFQKHKLTIRVSTEDTTNPDYFEANIPGMLGFYNRIPFADKNRKELVLTQISVFNTLLAIEAEKELNEGQLQLCTALLAAIEGIGFLQDGTLLDSDGQVIVHPDGTSGPADFSPRACTNKVMGQEMTSEEGERRKRASIAYIQERGIPHLETLPLLPPAAACLWKPQEDIARRAVALLIVIQYACDAAQGGDLEESKDFVMRMLRKFEVEDQLTEKERKLLQDAEPVEQEAVNIVWQYEAYWTLIWALGLVESLDFPDHICDCEYAIEAVSRCESFEEFYGKTVLRSREEILDEADQIYRLHWACVDSRIHGKEAPAGMNESIVMERRRGLFWMVGCDEEDWDHIPMDT</sequence>
<gene>
    <name evidence="1" type="ORF">DQX05_12190</name>
</gene>
<organism evidence="1 2">
    <name type="scientific">Paenibacillus thiaminolyticus</name>
    <name type="common">Bacillus thiaminolyticus</name>
    <dbReference type="NCBI Taxonomy" id="49283"/>
    <lineage>
        <taxon>Bacteria</taxon>
        <taxon>Bacillati</taxon>
        <taxon>Bacillota</taxon>
        <taxon>Bacilli</taxon>
        <taxon>Bacillales</taxon>
        <taxon>Paenibacillaceae</taxon>
        <taxon>Paenibacillus</taxon>
    </lineage>
</organism>
<evidence type="ECO:0000313" key="1">
    <source>
        <dbReference type="EMBL" id="RJG23777.1"/>
    </source>
</evidence>
<dbReference type="Pfam" id="PF14094">
    <property type="entry name" value="DUF4272"/>
    <property type="match status" value="1"/>
</dbReference>
<dbReference type="EMBL" id="QYZD01000009">
    <property type="protein sequence ID" value="RJG23777.1"/>
    <property type="molecule type" value="Genomic_DNA"/>
</dbReference>
<dbReference type="Proteomes" id="UP000266177">
    <property type="component" value="Unassembled WGS sequence"/>
</dbReference>
<proteinExistence type="predicted"/>
<accession>A0A3A3GHD9</accession>
<evidence type="ECO:0000313" key="2">
    <source>
        <dbReference type="Proteomes" id="UP000266177"/>
    </source>
</evidence>
<dbReference type="InterPro" id="IPR025368">
    <property type="entry name" value="DUF4272"/>
</dbReference>
<reference evidence="1 2" key="1">
    <citation type="submission" date="2018-09" db="EMBL/GenBank/DDBJ databases">
        <title>Paenibacillus SK2017-BO5.</title>
        <authorList>
            <person name="Piskunova J.V."/>
            <person name="Dubiley S.A."/>
            <person name="Severinov K.V."/>
        </authorList>
    </citation>
    <scope>NUCLEOTIDE SEQUENCE [LARGE SCALE GENOMIC DNA]</scope>
    <source>
        <strain evidence="1 2">BO5</strain>
    </source>
</reference>
<dbReference type="AlphaFoldDB" id="A0A3A3GHD9"/>
<dbReference type="OrthoDB" id="4399984at2"/>